<dbReference type="GO" id="GO:0008270">
    <property type="term" value="F:zinc ion binding"/>
    <property type="evidence" value="ECO:0007669"/>
    <property type="project" value="UniProtKB-KW"/>
</dbReference>
<keyword evidence="4 12" id="KW-0863">Zinc-finger</keyword>
<dbReference type="Proteomes" id="UP001430953">
    <property type="component" value="Unassembled WGS sequence"/>
</dbReference>
<dbReference type="Pfam" id="PF05485">
    <property type="entry name" value="THAP"/>
    <property type="match status" value="1"/>
</dbReference>
<dbReference type="SMART" id="SM00980">
    <property type="entry name" value="THAP"/>
    <property type="match status" value="1"/>
</dbReference>
<keyword evidence="6" id="KW-0805">Transcription regulation</keyword>
<evidence type="ECO:0000256" key="9">
    <source>
        <dbReference type="ARBA" id="ARBA00023163"/>
    </source>
</evidence>
<keyword evidence="8 12" id="KW-0238">DNA-binding</keyword>
<evidence type="ECO:0000256" key="2">
    <source>
        <dbReference type="ARBA" id="ARBA00006177"/>
    </source>
</evidence>
<evidence type="ECO:0000256" key="4">
    <source>
        <dbReference type="ARBA" id="ARBA00022771"/>
    </source>
</evidence>
<comment type="subcellular location">
    <subcellularLocation>
        <location evidence="1">Nucleus</location>
        <location evidence="1">Nucleoplasm</location>
    </subcellularLocation>
</comment>
<keyword evidence="10" id="KW-0539">Nucleus</keyword>
<dbReference type="GO" id="GO:0043565">
    <property type="term" value="F:sequence-specific DNA binding"/>
    <property type="evidence" value="ECO:0007669"/>
    <property type="project" value="InterPro"/>
</dbReference>
<evidence type="ECO:0000256" key="7">
    <source>
        <dbReference type="ARBA" id="ARBA00023054"/>
    </source>
</evidence>
<evidence type="ECO:0000256" key="1">
    <source>
        <dbReference type="ARBA" id="ARBA00004642"/>
    </source>
</evidence>
<evidence type="ECO:0000313" key="14">
    <source>
        <dbReference type="EMBL" id="KAL0120495.1"/>
    </source>
</evidence>
<feature type="domain" description="THAP-type" evidence="13">
    <location>
        <begin position="1"/>
        <end position="112"/>
    </location>
</feature>
<comment type="caution">
    <text evidence="14">The sequence shown here is derived from an EMBL/GenBank/DDBJ whole genome shotgun (WGS) entry which is preliminary data.</text>
</comment>
<evidence type="ECO:0000256" key="5">
    <source>
        <dbReference type="ARBA" id="ARBA00022833"/>
    </source>
</evidence>
<evidence type="ECO:0000256" key="10">
    <source>
        <dbReference type="ARBA" id="ARBA00023242"/>
    </source>
</evidence>
<comment type="similarity">
    <text evidence="2">Belongs to the THAP1 family.</text>
</comment>
<dbReference type="SUPFAM" id="SSF57716">
    <property type="entry name" value="Glucocorticoid receptor-like (DNA-binding domain)"/>
    <property type="match status" value="2"/>
</dbReference>
<dbReference type="InterPro" id="IPR026516">
    <property type="entry name" value="THAP1/10"/>
</dbReference>
<protein>
    <recommendedName>
        <fullName evidence="13">THAP-type domain-containing protein</fullName>
    </recommendedName>
</protein>
<keyword evidence="7" id="KW-0175">Coiled coil</keyword>
<evidence type="ECO:0000256" key="3">
    <source>
        <dbReference type="ARBA" id="ARBA00022723"/>
    </source>
</evidence>
<keyword evidence="11" id="KW-0131">Cell cycle</keyword>
<accession>A0AAW2G270</accession>
<keyword evidence="5" id="KW-0862">Zinc</keyword>
<dbReference type="GO" id="GO:0005654">
    <property type="term" value="C:nucleoplasm"/>
    <property type="evidence" value="ECO:0007669"/>
    <property type="project" value="UniProtKB-SubCell"/>
</dbReference>
<name>A0AAW2G270_9HYME</name>
<keyword evidence="3" id="KW-0479">Metal-binding</keyword>
<dbReference type="InterPro" id="IPR006612">
    <property type="entry name" value="THAP_Znf"/>
</dbReference>
<dbReference type="PANTHER" id="PTHR46600:SF1">
    <property type="entry name" value="THAP DOMAIN-CONTAINING PROTEIN 1"/>
    <property type="match status" value="1"/>
</dbReference>
<proteinExistence type="inferred from homology"/>
<keyword evidence="15" id="KW-1185">Reference proteome</keyword>
<evidence type="ECO:0000256" key="8">
    <source>
        <dbReference type="ARBA" id="ARBA00023125"/>
    </source>
</evidence>
<sequence length="231" mass="26490">MVRHCCVPGCTSNINALLHRFPKDVQRASTWFIAIGCQNLCYVLKLHISFFRHMVDKVDNEKYTECIGIKGEDLPSGKVAQLRICTEHFSEDMFLKDRARRCLKENAIPTLHLDLQNDTNNIISTTAANIETCASKNVQEDSMLMPTIPEEINVVETNNSKIKVLKAEISKCKKLLHKKKLIIKKQRCKLRKKSTWNDILKDVSGTQRTFFELVSNNMKSAPQVSFLIVYF</sequence>
<gene>
    <name evidence="14" type="ORF">PUN28_008318</name>
</gene>
<dbReference type="EMBL" id="JADYXP020000007">
    <property type="protein sequence ID" value="KAL0120495.1"/>
    <property type="molecule type" value="Genomic_DNA"/>
</dbReference>
<organism evidence="14 15">
    <name type="scientific">Cardiocondyla obscurior</name>
    <dbReference type="NCBI Taxonomy" id="286306"/>
    <lineage>
        <taxon>Eukaryota</taxon>
        <taxon>Metazoa</taxon>
        <taxon>Ecdysozoa</taxon>
        <taxon>Arthropoda</taxon>
        <taxon>Hexapoda</taxon>
        <taxon>Insecta</taxon>
        <taxon>Pterygota</taxon>
        <taxon>Neoptera</taxon>
        <taxon>Endopterygota</taxon>
        <taxon>Hymenoptera</taxon>
        <taxon>Apocrita</taxon>
        <taxon>Aculeata</taxon>
        <taxon>Formicoidea</taxon>
        <taxon>Formicidae</taxon>
        <taxon>Myrmicinae</taxon>
        <taxon>Cardiocondyla</taxon>
    </lineage>
</organism>
<reference evidence="14 15" key="1">
    <citation type="submission" date="2023-03" db="EMBL/GenBank/DDBJ databases">
        <title>High recombination rates correlate with genetic variation in Cardiocondyla obscurior ants.</title>
        <authorList>
            <person name="Errbii M."/>
        </authorList>
    </citation>
    <scope>NUCLEOTIDE SEQUENCE [LARGE SCALE GENOMIC DNA]</scope>
    <source>
        <strain evidence="14">Alpha-2009</strain>
        <tissue evidence="14">Whole body</tissue>
    </source>
</reference>
<keyword evidence="9" id="KW-0804">Transcription</keyword>
<dbReference type="PANTHER" id="PTHR46600">
    <property type="entry name" value="THAP DOMAIN-CONTAINING"/>
    <property type="match status" value="1"/>
</dbReference>
<evidence type="ECO:0000256" key="12">
    <source>
        <dbReference type="PROSITE-ProRule" id="PRU00309"/>
    </source>
</evidence>
<dbReference type="AlphaFoldDB" id="A0AAW2G270"/>
<dbReference type="PROSITE" id="PS50950">
    <property type="entry name" value="ZF_THAP"/>
    <property type="match status" value="1"/>
</dbReference>
<evidence type="ECO:0000256" key="11">
    <source>
        <dbReference type="ARBA" id="ARBA00023306"/>
    </source>
</evidence>
<evidence type="ECO:0000256" key="6">
    <source>
        <dbReference type="ARBA" id="ARBA00023015"/>
    </source>
</evidence>
<evidence type="ECO:0000259" key="13">
    <source>
        <dbReference type="PROSITE" id="PS50950"/>
    </source>
</evidence>
<evidence type="ECO:0000313" key="15">
    <source>
        <dbReference type="Proteomes" id="UP001430953"/>
    </source>
</evidence>